<gene>
    <name evidence="1" type="ORF">S01H1_34470</name>
</gene>
<comment type="caution">
    <text evidence="1">The sequence shown here is derived from an EMBL/GenBank/DDBJ whole genome shotgun (WGS) entry which is preliminary data.</text>
</comment>
<proteinExistence type="predicted"/>
<dbReference type="EMBL" id="BARS01021465">
    <property type="protein sequence ID" value="GAG03908.1"/>
    <property type="molecule type" value="Genomic_DNA"/>
</dbReference>
<organism evidence="1">
    <name type="scientific">marine sediment metagenome</name>
    <dbReference type="NCBI Taxonomy" id="412755"/>
    <lineage>
        <taxon>unclassified sequences</taxon>
        <taxon>metagenomes</taxon>
        <taxon>ecological metagenomes</taxon>
    </lineage>
</organism>
<reference evidence="1" key="1">
    <citation type="journal article" date="2014" name="Front. Microbiol.">
        <title>High frequency of phylogenetically diverse reductive dehalogenase-homologous genes in deep subseafloor sedimentary metagenomes.</title>
        <authorList>
            <person name="Kawai M."/>
            <person name="Futagami T."/>
            <person name="Toyoda A."/>
            <person name="Takaki Y."/>
            <person name="Nishi S."/>
            <person name="Hori S."/>
            <person name="Arai W."/>
            <person name="Tsubouchi T."/>
            <person name="Morono Y."/>
            <person name="Uchiyama I."/>
            <person name="Ito T."/>
            <person name="Fujiyama A."/>
            <person name="Inagaki F."/>
            <person name="Takami H."/>
        </authorList>
    </citation>
    <scope>NUCLEOTIDE SEQUENCE</scope>
    <source>
        <strain evidence="1">Expedition CK06-06</strain>
    </source>
</reference>
<protein>
    <submittedName>
        <fullName evidence="1">Uncharacterized protein</fullName>
    </submittedName>
</protein>
<accession>X0UUD1</accession>
<evidence type="ECO:0000313" key="1">
    <source>
        <dbReference type="EMBL" id="GAG03908.1"/>
    </source>
</evidence>
<dbReference type="AlphaFoldDB" id="X0UUD1"/>
<feature type="non-terminal residue" evidence="1">
    <location>
        <position position="1"/>
    </location>
</feature>
<sequence length="71" mass="8554">IWVYCLYSILIVKMIGLEFVKKVDPDWKKRLKYEDGEYYSDAHCPVMNGRCRKDDCQLWDKVEKVCGYLKK</sequence>
<name>X0UUD1_9ZZZZ</name>